<organism evidence="2 3">
    <name type="scientific">Sorangium atrum</name>
    <dbReference type="NCBI Taxonomy" id="2995308"/>
    <lineage>
        <taxon>Bacteria</taxon>
        <taxon>Pseudomonadati</taxon>
        <taxon>Myxococcota</taxon>
        <taxon>Polyangia</taxon>
        <taxon>Polyangiales</taxon>
        <taxon>Polyangiaceae</taxon>
        <taxon>Sorangium</taxon>
    </lineage>
</organism>
<dbReference type="EMBL" id="JAQNDK010000004">
    <property type="protein sequence ID" value="MDC0683639.1"/>
    <property type="molecule type" value="Genomic_DNA"/>
</dbReference>
<name>A0ABT5CCZ4_9BACT</name>
<feature type="region of interest" description="Disordered" evidence="1">
    <location>
        <begin position="34"/>
        <end position="67"/>
    </location>
</feature>
<evidence type="ECO:0000313" key="2">
    <source>
        <dbReference type="EMBL" id="MDC0683639.1"/>
    </source>
</evidence>
<sequence length="111" mass="12213">MVGLPTVKAIWGNRVIPGLLDRWLARVGYTRQLTDEPADPDRPDDLWAPVQGDFGAHGPFDRRSKPSSPELWLDLHRGSLGAFALCAAAVVGFGARRAAARRASPWRRLLT</sequence>
<comment type="caution">
    <text evidence="2">The sequence shown here is derived from an EMBL/GenBank/DDBJ whole genome shotgun (WGS) entry which is preliminary data.</text>
</comment>
<keyword evidence="3" id="KW-1185">Reference proteome</keyword>
<protein>
    <submittedName>
        <fullName evidence="2">Uncharacterized protein</fullName>
    </submittedName>
</protein>
<reference evidence="2 3" key="1">
    <citation type="submission" date="2023-01" db="EMBL/GenBank/DDBJ databases">
        <title>Minimal conservation of predation-associated metabolite biosynthetic gene clusters underscores biosynthetic potential of Myxococcota including descriptions for ten novel species: Archangium lansinium sp. nov., Myxococcus landrumus sp. nov., Nannocystis bai.</title>
        <authorList>
            <person name="Ahearne A."/>
            <person name="Stevens C."/>
            <person name="Dowd S."/>
        </authorList>
    </citation>
    <scope>NUCLEOTIDE SEQUENCE [LARGE SCALE GENOMIC DNA]</scope>
    <source>
        <strain evidence="2 3">WIWO2</strain>
    </source>
</reference>
<proteinExistence type="predicted"/>
<accession>A0ABT5CCZ4</accession>
<dbReference type="Proteomes" id="UP001217485">
    <property type="component" value="Unassembled WGS sequence"/>
</dbReference>
<evidence type="ECO:0000256" key="1">
    <source>
        <dbReference type="SAM" id="MobiDB-lite"/>
    </source>
</evidence>
<gene>
    <name evidence="2" type="ORF">POL72_38280</name>
</gene>
<evidence type="ECO:0000313" key="3">
    <source>
        <dbReference type="Proteomes" id="UP001217485"/>
    </source>
</evidence>